<protein>
    <submittedName>
        <fullName evidence="1">Rpn family recombination-promoting nuclease/putative transposase</fullName>
    </submittedName>
</protein>
<dbReference type="Proteomes" id="UP000772151">
    <property type="component" value="Unassembled WGS sequence"/>
</dbReference>
<dbReference type="NCBIfam" id="TIGR01784">
    <property type="entry name" value="T_den_put_tspse"/>
    <property type="match status" value="1"/>
</dbReference>
<gene>
    <name evidence="1" type="ORF">E7203_08410</name>
</gene>
<comment type="caution">
    <text evidence="1">The sequence shown here is derived from an EMBL/GenBank/DDBJ whole genome shotgun (WGS) entry which is preliminary data.</text>
</comment>
<dbReference type="EMBL" id="SVCA01000007">
    <property type="protein sequence ID" value="MBE6085457.1"/>
    <property type="molecule type" value="Genomic_DNA"/>
</dbReference>
<organism evidence="1 2">
    <name type="scientific">Selenomonas ruminantium</name>
    <dbReference type="NCBI Taxonomy" id="971"/>
    <lineage>
        <taxon>Bacteria</taxon>
        <taxon>Bacillati</taxon>
        <taxon>Bacillota</taxon>
        <taxon>Negativicutes</taxon>
        <taxon>Selenomonadales</taxon>
        <taxon>Selenomonadaceae</taxon>
        <taxon>Selenomonas</taxon>
    </lineage>
</organism>
<sequence>MPVPESDTQKSLMANKIMEDINNKIYNPMNDVLFKFIFGSDERKLVTVDFLNAVLEREGKDAIKDIQFRNSEIVPLNEEDKLTRLDVYCVTEKGEHIDVEVQVVNKKNMEKRTLFYWAQMYLTTLSRGGKYQDLKPAITINILRYNQFPTDEDFHSTFSIYNIKTQRRLNKDMELHFLEVPKFKKKPVKEMNRMERWLAYFSNKLDEKEKEELAMKDVAIQTAFDAAHIFMQDSDERLRYLNKEMAILDYDSDKVAWTEEGIEKGEDRLARLINHLLSTGQGDKIAAVTNDQNVRYALYEKYGIS</sequence>
<dbReference type="Pfam" id="PF12784">
    <property type="entry name" value="PDDEXK_2"/>
    <property type="match status" value="1"/>
</dbReference>
<evidence type="ECO:0000313" key="2">
    <source>
        <dbReference type="Proteomes" id="UP000772151"/>
    </source>
</evidence>
<accession>A0A927WEY0</accession>
<evidence type="ECO:0000313" key="1">
    <source>
        <dbReference type="EMBL" id="MBE6085457.1"/>
    </source>
</evidence>
<dbReference type="RefSeq" id="WP_303669548.1">
    <property type="nucleotide sequence ID" value="NZ_SVCA01000007.1"/>
</dbReference>
<dbReference type="InterPro" id="IPR010106">
    <property type="entry name" value="RpnA"/>
</dbReference>
<reference evidence="1" key="1">
    <citation type="submission" date="2019-04" db="EMBL/GenBank/DDBJ databases">
        <title>Evolution of Biomass-Degrading Anaerobic Consortia Revealed by Metagenomics.</title>
        <authorList>
            <person name="Peng X."/>
        </authorList>
    </citation>
    <scope>NUCLEOTIDE SEQUENCE</scope>
    <source>
        <strain evidence="1">SIG242</strain>
    </source>
</reference>
<proteinExistence type="predicted"/>
<dbReference type="AlphaFoldDB" id="A0A927WEY0"/>
<name>A0A927WEY0_SELRU</name>
<dbReference type="PANTHER" id="PTHR41317">
    <property type="entry name" value="PD-(D_E)XK NUCLEASE FAMILY TRANSPOSASE"/>
    <property type="match status" value="1"/>
</dbReference>
<dbReference type="PANTHER" id="PTHR41317:SF1">
    <property type="entry name" value="PD-(D_E)XK NUCLEASE FAMILY TRANSPOSASE"/>
    <property type="match status" value="1"/>
</dbReference>